<feature type="compositionally biased region" description="Polar residues" evidence="1">
    <location>
        <begin position="1"/>
        <end position="12"/>
    </location>
</feature>
<keyword evidence="3" id="KW-1185">Reference proteome</keyword>
<dbReference type="AlphaFoldDB" id="A0A6A5ZFU6"/>
<feature type="region of interest" description="Disordered" evidence="1">
    <location>
        <begin position="259"/>
        <end position="287"/>
    </location>
</feature>
<feature type="region of interest" description="Disordered" evidence="1">
    <location>
        <begin position="457"/>
        <end position="539"/>
    </location>
</feature>
<feature type="compositionally biased region" description="Polar residues" evidence="1">
    <location>
        <begin position="457"/>
        <end position="466"/>
    </location>
</feature>
<feature type="region of interest" description="Disordered" evidence="1">
    <location>
        <begin position="211"/>
        <end position="244"/>
    </location>
</feature>
<feature type="region of interest" description="Disordered" evidence="1">
    <location>
        <begin position="117"/>
        <end position="153"/>
    </location>
</feature>
<feature type="region of interest" description="Disordered" evidence="1">
    <location>
        <begin position="1"/>
        <end position="21"/>
    </location>
</feature>
<evidence type="ECO:0000256" key="1">
    <source>
        <dbReference type="SAM" id="MobiDB-lite"/>
    </source>
</evidence>
<feature type="compositionally biased region" description="Basic residues" evidence="1">
    <location>
        <begin position="517"/>
        <end position="538"/>
    </location>
</feature>
<reference evidence="2" key="1">
    <citation type="journal article" date="2020" name="Stud. Mycol.">
        <title>101 Dothideomycetes genomes: a test case for predicting lifestyles and emergence of pathogens.</title>
        <authorList>
            <person name="Haridas S."/>
            <person name="Albert R."/>
            <person name="Binder M."/>
            <person name="Bloem J."/>
            <person name="Labutti K."/>
            <person name="Salamov A."/>
            <person name="Andreopoulos B."/>
            <person name="Baker S."/>
            <person name="Barry K."/>
            <person name="Bills G."/>
            <person name="Bluhm B."/>
            <person name="Cannon C."/>
            <person name="Castanera R."/>
            <person name="Culley D."/>
            <person name="Daum C."/>
            <person name="Ezra D."/>
            <person name="Gonzalez J."/>
            <person name="Henrissat B."/>
            <person name="Kuo A."/>
            <person name="Liang C."/>
            <person name="Lipzen A."/>
            <person name="Lutzoni F."/>
            <person name="Magnuson J."/>
            <person name="Mondo S."/>
            <person name="Nolan M."/>
            <person name="Ohm R."/>
            <person name="Pangilinan J."/>
            <person name="Park H.-J."/>
            <person name="Ramirez L."/>
            <person name="Alfaro M."/>
            <person name="Sun H."/>
            <person name="Tritt A."/>
            <person name="Yoshinaga Y."/>
            <person name="Zwiers L.-H."/>
            <person name="Turgeon B."/>
            <person name="Goodwin S."/>
            <person name="Spatafora J."/>
            <person name="Crous P."/>
            <person name="Grigoriev I."/>
        </authorList>
    </citation>
    <scope>NUCLEOTIDE SEQUENCE</scope>
    <source>
        <strain evidence="2">CBS 627.86</strain>
    </source>
</reference>
<proteinExistence type="predicted"/>
<feature type="compositionally biased region" description="Acidic residues" evidence="1">
    <location>
        <begin position="504"/>
        <end position="513"/>
    </location>
</feature>
<dbReference type="OrthoDB" id="5387995at2759"/>
<protein>
    <submittedName>
        <fullName evidence="2">Uncharacterized protein</fullName>
    </submittedName>
</protein>
<feature type="compositionally biased region" description="Polar residues" evidence="1">
    <location>
        <begin position="223"/>
        <end position="236"/>
    </location>
</feature>
<accession>A0A6A5ZFU6</accession>
<evidence type="ECO:0000313" key="3">
    <source>
        <dbReference type="Proteomes" id="UP000799770"/>
    </source>
</evidence>
<organism evidence="2 3">
    <name type="scientific">Lophiotrema nucula</name>
    <dbReference type="NCBI Taxonomy" id="690887"/>
    <lineage>
        <taxon>Eukaryota</taxon>
        <taxon>Fungi</taxon>
        <taxon>Dikarya</taxon>
        <taxon>Ascomycota</taxon>
        <taxon>Pezizomycotina</taxon>
        <taxon>Dothideomycetes</taxon>
        <taxon>Pleosporomycetidae</taxon>
        <taxon>Pleosporales</taxon>
        <taxon>Lophiotremataceae</taxon>
        <taxon>Lophiotrema</taxon>
    </lineage>
</organism>
<dbReference type="EMBL" id="ML977318">
    <property type="protein sequence ID" value="KAF2117974.1"/>
    <property type="molecule type" value="Genomic_DNA"/>
</dbReference>
<name>A0A6A5ZFU6_9PLEO</name>
<gene>
    <name evidence="2" type="ORF">BDV96DRAFT_406861</name>
</gene>
<dbReference type="Proteomes" id="UP000799770">
    <property type="component" value="Unassembled WGS sequence"/>
</dbReference>
<feature type="compositionally biased region" description="Low complexity" evidence="1">
    <location>
        <begin position="482"/>
        <end position="494"/>
    </location>
</feature>
<sequence length="563" mass="62814">MPGGQDSLTRSRPLSHPAEPPVWNVLADISTQYGSLEDHGTCETTIVPVETQPQIHKSPPEGMVPTKDPVPVVESMDEFLFEFSKDQGLRRKHTRKDWSFGNNDQGKNLRSKICLSFPVRPSPTSRKRGRHLSDVEGDGSSSHRKKRRLRLEPLTSKLSAPFSDPASHFVDRGSSKIAVWAKQKGLGTSLLRKAAILNSIRHKSRSQDFFENAPKIKVESPGGDTTETGNARSSNHISKKHVDTQEAGEARLAFEFPRYPISPSANEPAERPSLHSTSRSYASMPPTPLGLSNYDAFDLSDGDEELIDLVFDREDSLDEMNEDTAQVIPGGQWRKMTDKINRNTAQDILGGEWSILLESKAVKSTGGSDSGYCGSVATFHRELESPRLQIQESYVDLEASARHAAQENKYSNDYTAENPKIAVETIQVDDNQHLHFAILQELKAIVLRRVQDTRSLTVSTYGNDPGSTGRREQTTSNTSALSSTPKQQSSSNSNKRARSSSESSEIEDQESEDDQRRKKRPRRSQIIHSQMRRVKCPYHQKSPETYVRAACRGEGFTDMAKLK</sequence>
<evidence type="ECO:0000313" key="2">
    <source>
        <dbReference type="EMBL" id="KAF2117974.1"/>
    </source>
</evidence>